<dbReference type="Proteomes" id="UP000192726">
    <property type="component" value="Chromosome"/>
</dbReference>
<keyword evidence="2" id="KW-1185">Reference proteome</keyword>
<gene>
    <name evidence="1" type="ORF">B1H19_00210</name>
</gene>
<proteinExistence type="predicted"/>
<evidence type="ECO:0000313" key="1">
    <source>
        <dbReference type="EMBL" id="ARF52834.1"/>
    </source>
</evidence>
<sequence>MAKYALNAANDVRERGAKPLADHWADEVGAAAAGDFVKLANQLESAYDLLLSVKMVMEGMHMSLETAMSTACQITDLSRAHALPLDDDGMPL</sequence>
<reference evidence="1 2" key="1">
    <citation type="submission" date="2017-04" db="EMBL/GenBank/DDBJ databases">
        <title>Complete Genome Sequence of Streptomyces gilvosporeus F607, a Capable Producer of Natamycin.</title>
        <authorList>
            <person name="Zong G."/>
            <person name="Zhong C."/>
            <person name="Fu J."/>
            <person name="Qin R."/>
            <person name="Cao G."/>
        </authorList>
    </citation>
    <scope>NUCLEOTIDE SEQUENCE [LARGE SCALE GENOMIC DNA]</scope>
    <source>
        <strain evidence="1 2">F607</strain>
    </source>
</reference>
<protein>
    <submittedName>
        <fullName evidence="1">Uncharacterized protein</fullName>
    </submittedName>
</protein>
<dbReference type="STRING" id="553510.B1H19_00210"/>
<evidence type="ECO:0000313" key="2">
    <source>
        <dbReference type="Proteomes" id="UP000192726"/>
    </source>
</evidence>
<dbReference type="KEGG" id="sgv:B1H19_00210"/>
<dbReference type="EMBL" id="CP020569">
    <property type="protein sequence ID" value="ARF52834.1"/>
    <property type="molecule type" value="Genomic_DNA"/>
</dbReference>
<organism evidence="1 2">
    <name type="scientific">Streptomyces gilvosporeus</name>
    <dbReference type="NCBI Taxonomy" id="553510"/>
    <lineage>
        <taxon>Bacteria</taxon>
        <taxon>Bacillati</taxon>
        <taxon>Actinomycetota</taxon>
        <taxon>Actinomycetes</taxon>
        <taxon>Kitasatosporales</taxon>
        <taxon>Streptomycetaceae</taxon>
        <taxon>Streptomyces</taxon>
    </lineage>
</organism>
<dbReference type="AlphaFoldDB" id="A0A1V0TIS4"/>
<accession>A0A1V0TIS4</accession>
<name>A0A1V0TIS4_9ACTN</name>